<feature type="transmembrane region" description="Helical" evidence="1">
    <location>
        <begin position="64"/>
        <end position="83"/>
    </location>
</feature>
<dbReference type="AlphaFoldDB" id="A0A543CV81"/>
<reference evidence="2 3" key="1">
    <citation type="submission" date="2019-06" db="EMBL/GenBank/DDBJ databases">
        <title>Sequencing the genomes of 1000 actinobacteria strains.</title>
        <authorList>
            <person name="Klenk H.-P."/>
        </authorList>
    </citation>
    <scope>NUCLEOTIDE SEQUENCE [LARGE SCALE GENOMIC DNA]</scope>
    <source>
        <strain evidence="2 3">DSM 102200</strain>
    </source>
</reference>
<keyword evidence="3" id="KW-1185">Reference proteome</keyword>
<feature type="transmembrane region" description="Helical" evidence="1">
    <location>
        <begin position="230"/>
        <end position="250"/>
    </location>
</feature>
<keyword evidence="1" id="KW-0472">Membrane</keyword>
<dbReference type="RefSeq" id="WP_141960905.1">
    <property type="nucleotide sequence ID" value="NZ_VFOZ01000001.1"/>
</dbReference>
<feature type="transmembrane region" description="Helical" evidence="1">
    <location>
        <begin position="95"/>
        <end position="114"/>
    </location>
</feature>
<dbReference type="Proteomes" id="UP000316096">
    <property type="component" value="Unassembled WGS sequence"/>
</dbReference>
<sequence>MNAAQRLIRLYPGPFRERWGPAMEIEVQSTGWRSWPDLAVGIAGMWLHPVIWPADSTAQRQRRAAVMAVTVAAACWYLAHVAMEMDTPLSGRVARAWPMTACTGLMFLGFLLVLPRPRLTLDAASTVLRGAARRFATPVILGAAVVACVRTGTYTVAPALLRPVLLGCWWTALALGAFHGCRIVASLGAGVAVAPRPARLRLGMWTLALAGTAAGSMLLSVSVTGGHLDLWSAAPGIGLLVLPSAFAGTLRDLRRVVAEPAGL</sequence>
<evidence type="ECO:0000256" key="1">
    <source>
        <dbReference type="SAM" id="Phobius"/>
    </source>
</evidence>
<feature type="transmembrane region" description="Helical" evidence="1">
    <location>
        <begin position="169"/>
        <end position="193"/>
    </location>
</feature>
<accession>A0A543CV81</accession>
<gene>
    <name evidence="2" type="ORF">FB559_6759</name>
</gene>
<dbReference type="EMBL" id="VFOZ01000001">
    <property type="protein sequence ID" value="TQM01016.1"/>
    <property type="molecule type" value="Genomic_DNA"/>
</dbReference>
<evidence type="ECO:0000313" key="3">
    <source>
        <dbReference type="Proteomes" id="UP000316096"/>
    </source>
</evidence>
<comment type="caution">
    <text evidence="2">The sequence shown here is derived from an EMBL/GenBank/DDBJ whole genome shotgun (WGS) entry which is preliminary data.</text>
</comment>
<proteinExistence type="predicted"/>
<organism evidence="2 3">
    <name type="scientific">Actinoallomurus bryophytorum</name>
    <dbReference type="NCBI Taxonomy" id="1490222"/>
    <lineage>
        <taxon>Bacteria</taxon>
        <taxon>Bacillati</taxon>
        <taxon>Actinomycetota</taxon>
        <taxon>Actinomycetes</taxon>
        <taxon>Streptosporangiales</taxon>
        <taxon>Thermomonosporaceae</taxon>
        <taxon>Actinoallomurus</taxon>
    </lineage>
</organism>
<feature type="transmembrane region" description="Helical" evidence="1">
    <location>
        <begin position="135"/>
        <end position="157"/>
    </location>
</feature>
<evidence type="ECO:0000313" key="2">
    <source>
        <dbReference type="EMBL" id="TQM01016.1"/>
    </source>
</evidence>
<feature type="transmembrane region" description="Helical" evidence="1">
    <location>
        <begin position="205"/>
        <end position="224"/>
    </location>
</feature>
<protein>
    <submittedName>
        <fullName evidence="2">Uncharacterized protein</fullName>
    </submittedName>
</protein>
<keyword evidence="1" id="KW-0812">Transmembrane</keyword>
<dbReference type="OrthoDB" id="3480012at2"/>
<keyword evidence="1" id="KW-1133">Transmembrane helix</keyword>
<name>A0A543CV81_9ACTN</name>